<sequence length="72" mass="8176">MFQCLKEQDKGFSVRIILIKRLLWRNKGLSVHFSKKSASMYRQPVSGLTLPITIQSIYTYLQGLGNVGSSLE</sequence>
<dbReference type="EMBL" id="CP009285">
    <property type="protein sequence ID" value="AIQ58087.1"/>
    <property type="molecule type" value="Genomic_DNA"/>
</dbReference>
<gene>
    <name evidence="1" type="ORF">PBOR_14980</name>
</gene>
<dbReference type="Proteomes" id="UP000029518">
    <property type="component" value="Chromosome"/>
</dbReference>
<dbReference type="KEGG" id="pbd:PBOR_14980"/>
<dbReference type="HOGENOM" id="CLU_2718483_0_0_9"/>
<accession>A0A089LB87</accession>
<organism evidence="1 2">
    <name type="scientific">Paenibacillus borealis</name>
    <dbReference type="NCBI Taxonomy" id="160799"/>
    <lineage>
        <taxon>Bacteria</taxon>
        <taxon>Bacillati</taxon>
        <taxon>Bacillota</taxon>
        <taxon>Bacilli</taxon>
        <taxon>Bacillales</taxon>
        <taxon>Paenibacillaceae</taxon>
        <taxon>Paenibacillus</taxon>
    </lineage>
</organism>
<protein>
    <submittedName>
        <fullName evidence="1">Uncharacterized protein</fullName>
    </submittedName>
</protein>
<evidence type="ECO:0000313" key="2">
    <source>
        <dbReference type="Proteomes" id="UP000029518"/>
    </source>
</evidence>
<proteinExistence type="predicted"/>
<keyword evidence="2" id="KW-1185">Reference proteome</keyword>
<reference evidence="1" key="1">
    <citation type="submission" date="2014-08" db="EMBL/GenBank/DDBJ databases">
        <title>Comparative genomics of the Paenibacillus odorifer group.</title>
        <authorList>
            <person name="den Bakker H.C."/>
            <person name="Tsai Y.-C.Y.-C."/>
            <person name="Martin N."/>
            <person name="Korlach J."/>
            <person name="Wiedmann M."/>
        </authorList>
    </citation>
    <scope>NUCLEOTIDE SEQUENCE [LARGE SCALE GENOMIC DNA]</scope>
    <source>
        <strain evidence="1">DSM 13188</strain>
    </source>
</reference>
<name>A0A089LB87_PAEBO</name>
<evidence type="ECO:0000313" key="1">
    <source>
        <dbReference type="EMBL" id="AIQ58087.1"/>
    </source>
</evidence>
<dbReference type="AlphaFoldDB" id="A0A089LB87"/>